<dbReference type="AlphaFoldDB" id="A0A2V3U5E0"/>
<sequence>MVSRLAVVVLTACLTALPALAAPCIGSEGLPGVAAKPRSAADRSQPARAADNAAGRTARPSQDCETALGSGPRPSSDAVTRKSNALKFGDTEIRINGRVRAEGAYAR</sequence>
<evidence type="ECO:0000313" key="4">
    <source>
        <dbReference type="Proteomes" id="UP000248021"/>
    </source>
</evidence>
<dbReference type="RefSeq" id="WP_110375467.1">
    <property type="nucleotide sequence ID" value="NZ_JAHBRY010000001.1"/>
</dbReference>
<feature type="compositionally biased region" description="Low complexity" evidence="1">
    <location>
        <begin position="47"/>
        <end position="59"/>
    </location>
</feature>
<feature type="region of interest" description="Disordered" evidence="1">
    <location>
        <begin position="32"/>
        <end position="83"/>
    </location>
</feature>
<evidence type="ECO:0000313" key="3">
    <source>
        <dbReference type="EMBL" id="PXW58180.1"/>
    </source>
</evidence>
<organism evidence="3 4">
    <name type="scientific">Chelatococcus asaccharovorans</name>
    <dbReference type="NCBI Taxonomy" id="28210"/>
    <lineage>
        <taxon>Bacteria</taxon>
        <taxon>Pseudomonadati</taxon>
        <taxon>Pseudomonadota</taxon>
        <taxon>Alphaproteobacteria</taxon>
        <taxon>Hyphomicrobiales</taxon>
        <taxon>Chelatococcaceae</taxon>
        <taxon>Chelatococcus</taxon>
    </lineage>
</organism>
<accession>A0A2V3U5E0</accession>
<proteinExistence type="predicted"/>
<keyword evidence="2" id="KW-0732">Signal</keyword>
<evidence type="ECO:0000256" key="2">
    <source>
        <dbReference type="SAM" id="SignalP"/>
    </source>
</evidence>
<keyword evidence="4" id="KW-1185">Reference proteome</keyword>
<feature type="signal peptide" evidence="2">
    <location>
        <begin position="1"/>
        <end position="21"/>
    </location>
</feature>
<dbReference type="EMBL" id="QJJK01000006">
    <property type="protein sequence ID" value="PXW58180.1"/>
    <property type="molecule type" value="Genomic_DNA"/>
</dbReference>
<reference evidence="3 4" key="1">
    <citation type="submission" date="2018-05" db="EMBL/GenBank/DDBJ databases">
        <title>Genomic Encyclopedia of Type Strains, Phase IV (KMG-IV): sequencing the most valuable type-strain genomes for metagenomic binning, comparative biology and taxonomic classification.</title>
        <authorList>
            <person name="Goeker M."/>
        </authorList>
    </citation>
    <scope>NUCLEOTIDE SEQUENCE [LARGE SCALE GENOMIC DNA]</scope>
    <source>
        <strain evidence="3 4">DSM 6462</strain>
    </source>
</reference>
<feature type="chain" id="PRO_5015865880" evidence="2">
    <location>
        <begin position="22"/>
        <end position="107"/>
    </location>
</feature>
<gene>
    <name evidence="3" type="ORF">C7450_106356</name>
</gene>
<evidence type="ECO:0000256" key="1">
    <source>
        <dbReference type="SAM" id="MobiDB-lite"/>
    </source>
</evidence>
<comment type="caution">
    <text evidence="3">The sequence shown here is derived from an EMBL/GenBank/DDBJ whole genome shotgun (WGS) entry which is preliminary data.</text>
</comment>
<protein>
    <submittedName>
        <fullName evidence="3">Uncharacterized protein</fullName>
    </submittedName>
</protein>
<dbReference type="Proteomes" id="UP000248021">
    <property type="component" value="Unassembled WGS sequence"/>
</dbReference>
<name>A0A2V3U5E0_9HYPH</name>